<proteinExistence type="predicted"/>
<evidence type="ECO:0000256" key="4">
    <source>
        <dbReference type="ARBA" id="ARBA00022842"/>
    </source>
</evidence>
<sequence>SDPIFIGISRRETNVRPTAFFYIKCNLNSSDIQSLYSKAKDGYESTELCIVPK</sequence>
<keyword evidence="2" id="KW-0479">Metal-binding</keyword>
<dbReference type="PANTHER" id="PTHR31835:SF1">
    <property type="entry name" value="URIDINE DIPHOSPHATE GLUCOSE PYROPHOSPHATASE NUDT22"/>
    <property type="match status" value="1"/>
</dbReference>
<comment type="caution">
    <text evidence="5">The sequence shown here is derived from an EMBL/GenBank/DDBJ whole genome shotgun (WGS) entry which is preliminary data.</text>
</comment>
<comment type="cofactor">
    <cofactor evidence="1">
        <name>Mg(2+)</name>
        <dbReference type="ChEBI" id="CHEBI:18420"/>
    </cofactor>
</comment>
<dbReference type="Proteomes" id="UP000824469">
    <property type="component" value="Unassembled WGS sequence"/>
</dbReference>
<dbReference type="GO" id="GO:0046872">
    <property type="term" value="F:metal ion binding"/>
    <property type="evidence" value="ECO:0007669"/>
    <property type="project" value="UniProtKB-KW"/>
</dbReference>
<accession>A0AA38LJS1</accession>
<dbReference type="PANTHER" id="PTHR31835">
    <property type="entry name" value="URIDINE DIPHOSPHATE GLUCOSE PYROPHOSPHATASE"/>
    <property type="match status" value="1"/>
</dbReference>
<evidence type="ECO:0000313" key="6">
    <source>
        <dbReference type="Proteomes" id="UP000824469"/>
    </source>
</evidence>
<feature type="non-terminal residue" evidence="5">
    <location>
        <position position="1"/>
    </location>
</feature>
<dbReference type="AlphaFoldDB" id="A0AA38LJS1"/>
<dbReference type="InterPro" id="IPR055295">
    <property type="entry name" value="NUDT22/NUDT9-like"/>
</dbReference>
<evidence type="ECO:0000256" key="2">
    <source>
        <dbReference type="ARBA" id="ARBA00022723"/>
    </source>
</evidence>
<evidence type="ECO:0000313" key="5">
    <source>
        <dbReference type="EMBL" id="KAH9326406.1"/>
    </source>
</evidence>
<keyword evidence="4" id="KW-0460">Magnesium</keyword>
<feature type="non-terminal residue" evidence="5">
    <location>
        <position position="53"/>
    </location>
</feature>
<gene>
    <name evidence="5" type="ORF">KI387_006584</name>
</gene>
<evidence type="ECO:0000256" key="1">
    <source>
        <dbReference type="ARBA" id="ARBA00001946"/>
    </source>
</evidence>
<keyword evidence="3" id="KW-0378">Hydrolase</keyword>
<protein>
    <submittedName>
        <fullName evidence="5">Uncharacterized protein</fullName>
    </submittedName>
</protein>
<keyword evidence="6" id="KW-1185">Reference proteome</keyword>
<reference evidence="5 6" key="1">
    <citation type="journal article" date="2021" name="Nat. Plants">
        <title>The Taxus genome provides insights into paclitaxel biosynthesis.</title>
        <authorList>
            <person name="Xiong X."/>
            <person name="Gou J."/>
            <person name="Liao Q."/>
            <person name="Li Y."/>
            <person name="Zhou Q."/>
            <person name="Bi G."/>
            <person name="Li C."/>
            <person name="Du R."/>
            <person name="Wang X."/>
            <person name="Sun T."/>
            <person name="Guo L."/>
            <person name="Liang H."/>
            <person name="Lu P."/>
            <person name="Wu Y."/>
            <person name="Zhang Z."/>
            <person name="Ro D.K."/>
            <person name="Shang Y."/>
            <person name="Huang S."/>
            <person name="Yan J."/>
        </authorList>
    </citation>
    <scope>NUCLEOTIDE SEQUENCE [LARGE SCALE GENOMIC DNA]</scope>
    <source>
        <strain evidence="5">Ta-2019</strain>
    </source>
</reference>
<dbReference type="EMBL" id="JAHRHJ020000002">
    <property type="protein sequence ID" value="KAH9326406.1"/>
    <property type="molecule type" value="Genomic_DNA"/>
</dbReference>
<organism evidence="5 6">
    <name type="scientific">Taxus chinensis</name>
    <name type="common">Chinese yew</name>
    <name type="synonym">Taxus wallichiana var. chinensis</name>
    <dbReference type="NCBI Taxonomy" id="29808"/>
    <lineage>
        <taxon>Eukaryota</taxon>
        <taxon>Viridiplantae</taxon>
        <taxon>Streptophyta</taxon>
        <taxon>Embryophyta</taxon>
        <taxon>Tracheophyta</taxon>
        <taxon>Spermatophyta</taxon>
        <taxon>Pinopsida</taxon>
        <taxon>Pinidae</taxon>
        <taxon>Conifers II</taxon>
        <taxon>Cupressales</taxon>
        <taxon>Taxaceae</taxon>
        <taxon>Taxus</taxon>
    </lineage>
</organism>
<evidence type="ECO:0000256" key="3">
    <source>
        <dbReference type="ARBA" id="ARBA00022801"/>
    </source>
</evidence>
<name>A0AA38LJS1_TAXCH</name>
<dbReference type="GO" id="GO:0052751">
    <property type="term" value="F:GDP-mannose hydrolase activity"/>
    <property type="evidence" value="ECO:0007669"/>
    <property type="project" value="TreeGrafter"/>
</dbReference>